<evidence type="ECO:0000259" key="18">
    <source>
        <dbReference type="Pfam" id="PF17211"/>
    </source>
</evidence>
<keyword evidence="11" id="KW-0472">Membrane</keyword>
<feature type="compositionally biased region" description="Basic residues" evidence="16">
    <location>
        <begin position="24"/>
        <end position="35"/>
    </location>
</feature>
<evidence type="ECO:0000256" key="11">
    <source>
        <dbReference type="ARBA" id="ARBA00023136"/>
    </source>
</evidence>
<keyword evidence="9" id="KW-0833">Ubl conjugation pathway</keyword>
<dbReference type="CDD" id="cd05468">
    <property type="entry name" value="pVHL"/>
    <property type="match status" value="1"/>
</dbReference>
<dbReference type="InParanoid" id="A0A672VD00"/>
<evidence type="ECO:0000256" key="10">
    <source>
        <dbReference type="ARBA" id="ARBA00022824"/>
    </source>
</evidence>
<evidence type="ECO:0000313" key="19">
    <source>
        <dbReference type="Ensembl" id="ENSSHBP00005025440.1"/>
    </source>
</evidence>
<dbReference type="InterPro" id="IPR024053">
    <property type="entry name" value="VHL_beta_dom"/>
</dbReference>
<comment type="similarity">
    <text evidence="6">Belongs to the VHL family.</text>
</comment>
<evidence type="ECO:0000256" key="3">
    <source>
        <dbReference type="ARBA" id="ARBA00004240"/>
    </source>
</evidence>
<dbReference type="InterPro" id="IPR037140">
    <property type="entry name" value="VHL_beta_dom_sf"/>
</dbReference>
<evidence type="ECO:0000313" key="20">
    <source>
        <dbReference type="Proteomes" id="UP000472266"/>
    </source>
</evidence>
<protein>
    <recommendedName>
        <fullName evidence="14">von Hippel-Lindau disease tumor suppressor</fullName>
    </recommendedName>
    <alternativeName>
        <fullName evidence="15">pVHL</fullName>
    </alternativeName>
</protein>
<reference evidence="19" key="2">
    <citation type="submission" date="2025-08" db="UniProtKB">
        <authorList>
            <consortium name="Ensembl"/>
        </authorList>
    </citation>
    <scope>IDENTIFICATION</scope>
</reference>
<dbReference type="FunFam" id="2.60.40.780:FF:000001">
    <property type="entry name" value="von Hippel-Lindau disease tumor suppressor"/>
    <property type="match status" value="1"/>
</dbReference>
<sequence>RRRQQTSPELVEWHSACAGGRSRPPAHARSRRPRRGAGAAMSTPVPSMGPCLRSVNTRELSEVVFNNRSPRSVLPVWVDFEGKPRHYPVLQPRTGRVMHSYRGHLWLFRDAGTNDGLLVNQQELFIAAPNVNKADITLPVFTLKERCLQVVRSLVKPVDYRKLDIVRSLYEELEDHPDVKKDLQRLSLERSETLRNGIPE</sequence>
<dbReference type="InterPro" id="IPR036208">
    <property type="entry name" value="VHL_sf"/>
</dbReference>
<reference evidence="19" key="3">
    <citation type="submission" date="2025-09" db="UniProtKB">
        <authorList>
            <consortium name="Ensembl"/>
        </authorList>
    </citation>
    <scope>IDENTIFICATION</scope>
</reference>
<dbReference type="InterPro" id="IPR024048">
    <property type="entry name" value="VHL_alpha_dom"/>
</dbReference>
<comment type="pathway">
    <text evidence="5">Protein modification; protein ubiquitination.</text>
</comment>
<evidence type="ECO:0000256" key="9">
    <source>
        <dbReference type="ARBA" id="ARBA00022786"/>
    </source>
</evidence>
<keyword evidence="10" id="KW-0256">Endoplasmic reticulum</keyword>
<keyword evidence="7" id="KW-1003">Cell membrane</keyword>
<name>A0A672VD00_STRHB</name>
<dbReference type="InterPro" id="IPR022772">
    <property type="entry name" value="VHL_tumour_suppress_b/a_dom"/>
</dbReference>
<dbReference type="GO" id="GO:0005634">
    <property type="term" value="C:nucleus"/>
    <property type="evidence" value="ECO:0007669"/>
    <property type="project" value="UniProtKB-SubCell"/>
</dbReference>
<proteinExistence type="inferred from homology"/>
<dbReference type="Proteomes" id="UP000472266">
    <property type="component" value="Chromosome 12"/>
</dbReference>
<gene>
    <name evidence="19" type="primary">VHL</name>
</gene>
<evidence type="ECO:0000259" key="17">
    <source>
        <dbReference type="Pfam" id="PF01847"/>
    </source>
</evidence>
<dbReference type="Gene3D" id="2.60.40.780">
    <property type="entry name" value="von Hippel-Lindau disease tumour suppressor, beta domain"/>
    <property type="match status" value="1"/>
</dbReference>
<evidence type="ECO:0000256" key="16">
    <source>
        <dbReference type="SAM" id="MobiDB-lite"/>
    </source>
</evidence>
<evidence type="ECO:0000256" key="6">
    <source>
        <dbReference type="ARBA" id="ARBA00010057"/>
    </source>
</evidence>
<evidence type="ECO:0000256" key="1">
    <source>
        <dbReference type="ARBA" id="ARBA00004123"/>
    </source>
</evidence>
<evidence type="ECO:0000256" key="8">
    <source>
        <dbReference type="ARBA" id="ARBA00022490"/>
    </source>
</evidence>
<feature type="domain" description="von Hippel-Lindau disease tumour suppressor alpha" evidence="18">
    <location>
        <begin position="141"/>
        <end position="187"/>
    </location>
</feature>
<dbReference type="GeneTree" id="ENSGT00390000014353"/>
<evidence type="ECO:0000256" key="13">
    <source>
        <dbReference type="ARBA" id="ARBA00059036"/>
    </source>
</evidence>
<keyword evidence="8" id="KW-0963">Cytoplasm</keyword>
<dbReference type="AlphaFoldDB" id="A0A672VD00"/>
<evidence type="ECO:0000256" key="4">
    <source>
        <dbReference type="ARBA" id="ARBA00004496"/>
    </source>
</evidence>
<feature type="region of interest" description="Disordered" evidence="16">
    <location>
        <begin position="1"/>
        <end position="52"/>
    </location>
</feature>
<keyword evidence="20" id="KW-1185">Reference proteome</keyword>
<keyword evidence="12" id="KW-0539">Nucleus</keyword>
<evidence type="ECO:0000256" key="14">
    <source>
        <dbReference type="ARBA" id="ARBA00072532"/>
    </source>
</evidence>
<comment type="subcellular location">
    <subcellularLocation>
        <location evidence="2">Cell membrane</location>
        <topology evidence="2">Peripheral membrane protein</topology>
    </subcellularLocation>
    <subcellularLocation>
        <location evidence="4">Cytoplasm</location>
    </subcellularLocation>
    <subcellularLocation>
        <location evidence="3">Endoplasmic reticulum</location>
    </subcellularLocation>
    <subcellularLocation>
        <location evidence="1">Nucleus</location>
    </subcellularLocation>
</comment>
<dbReference type="GO" id="GO:0005886">
    <property type="term" value="C:plasma membrane"/>
    <property type="evidence" value="ECO:0007669"/>
    <property type="project" value="UniProtKB-SubCell"/>
</dbReference>
<dbReference type="SUPFAM" id="SSF49468">
    <property type="entry name" value="VHL"/>
    <property type="match status" value="1"/>
</dbReference>
<reference evidence="19 20" key="1">
    <citation type="submission" date="2019-11" db="EMBL/GenBank/DDBJ databases">
        <title>Strigops habroptila (kakapo) genome, bStrHab1, primary haplotype, v2.</title>
        <authorList>
            <person name="Jarvis E.D."/>
            <person name="Howard J."/>
            <person name="Rhie A."/>
            <person name="Phillippy A."/>
            <person name="Korlach J."/>
            <person name="Digby A."/>
            <person name="Iorns D."/>
            <person name="Eason D."/>
            <person name="Robertson B."/>
            <person name="Raemaekers T."/>
            <person name="Howe K."/>
            <person name="Lewin H."/>
            <person name="Damas J."/>
            <person name="Hastie A."/>
            <person name="Tracey A."/>
            <person name="Chow W."/>
            <person name="Fedrigo O."/>
        </authorList>
    </citation>
    <scope>NUCLEOTIDE SEQUENCE [LARGE SCALE GENOMIC DNA]</scope>
</reference>
<dbReference type="Pfam" id="PF01847">
    <property type="entry name" value="VHL"/>
    <property type="match status" value="1"/>
</dbReference>
<dbReference type="GO" id="GO:0001666">
    <property type="term" value="P:response to hypoxia"/>
    <property type="evidence" value="ECO:0007669"/>
    <property type="project" value="UniProtKB-ARBA"/>
</dbReference>
<dbReference type="InterPro" id="IPR037139">
    <property type="entry name" value="VHL_alpha_dom_sf"/>
</dbReference>
<dbReference type="Ensembl" id="ENSSHBT00005030267.1">
    <property type="protein sequence ID" value="ENSSHBP00005025440.1"/>
    <property type="gene ID" value="ENSSHBG00005021145.1"/>
</dbReference>
<dbReference type="GO" id="GO:0010468">
    <property type="term" value="P:regulation of gene expression"/>
    <property type="evidence" value="ECO:0007669"/>
    <property type="project" value="UniProtKB-ARBA"/>
</dbReference>
<evidence type="ECO:0000256" key="15">
    <source>
        <dbReference type="ARBA" id="ARBA00080646"/>
    </source>
</evidence>
<evidence type="ECO:0000256" key="5">
    <source>
        <dbReference type="ARBA" id="ARBA00004906"/>
    </source>
</evidence>
<dbReference type="GO" id="GO:0005783">
    <property type="term" value="C:endoplasmic reticulum"/>
    <property type="evidence" value="ECO:0007669"/>
    <property type="project" value="UniProtKB-SubCell"/>
</dbReference>
<dbReference type="Gene3D" id="1.10.750.10">
    <property type="entry name" value="von Hippel-Lindau disease tumour suppressor, alpha domain"/>
    <property type="match status" value="1"/>
</dbReference>
<dbReference type="Pfam" id="PF17211">
    <property type="entry name" value="VHL_C"/>
    <property type="match status" value="1"/>
</dbReference>
<dbReference type="FunFam" id="1.10.750.10:FF:000001">
    <property type="entry name" value="von Hippel-Lindau disease tumor suppressor"/>
    <property type="match status" value="1"/>
</dbReference>
<evidence type="ECO:0000256" key="12">
    <source>
        <dbReference type="ARBA" id="ARBA00023242"/>
    </source>
</evidence>
<evidence type="ECO:0000256" key="7">
    <source>
        <dbReference type="ARBA" id="ARBA00022475"/>
    </source>
</evidence>
<accession>A0A672VD00</accession>
<comment type="function">
    <text evidence="13">Involved in the ubiquitination and subsequent proteasomal degradation via the von Hippel-Lindau ubiquitination complex. Seems to act as a target recruitment subunit in the E3 ubiquitin ligase complex and recruits hydroxylated hypoxia-inducible factor (HIF) under normoxic conditions. Involved in transcriptional repression through interaction with HIF1A, HIF1AN and histone deacetylases. Ubiquitinates, in an oxygen-responsive manner, ADRB2. Acts as a negative regulator of mTORC1 by promoting ubiquitination and degradation of RPTOR.</text>
</comment>
<feature type="domain" description="von Hippel-Lindau disease tumour suppressor beta" evidence="17">
    <location>
        <begin position="52"/>
        <end position="132"/>
    </location>
</feature>
<dbReference type="OMA" id="MNQRVEQ"/>
<organism evidence="19 20">
    <name type="scientific">Strigops habroptila</name>
    <name type="common">Kakapo</name>
    <dbReference type="NCBI Taxonomy" id="2489341"/>
    <lineage>
        <taxon>Eukaryota</taxon>
        <taxon>Metazoa</taxon>
        <taxon>Chordata</taxon>
        <taxon>Craniata</taxon>
        <taxon>Vertebrata</taxon>
        <taxon>Euteleostomi</taxon>
        <taxon>Archelosauria</taxon>
        <taxon>Archosauria</taxon>
        <taxon>Dinosauria</taxon>
        <taxon>Saurischia</taxon>
        <taxon>Theropoda</taxon>
        <taxon>Coelurosauria</taxon>
        <taxon>Aves</taxon>
        <taxon>Neognathae</taxon>
        <taxon>Neoaves</taxon>
        <taxon>Telluraves</taxon>
        <taxon>Australaves</taxon>
        <taxon>Psittaciformes</taxon>
        <taxon>Psittacidae</taxon>
        <taxon>Strigops</taxon>
    </lineage>
</organism>
<evidence type="ECO:0000256" key="2">
    <source>
        <dbReference type="ARBA" id="ARBA00004202"/>
    </source>
</evidence>